<dbReference type="Gene3D" id="1.20.1050.10">
    <property type="match status" value="1"/>
</dbReference>
<evidence type="ECO:0000313" key="3">
    <source>
        <dbReference type="EMBL" id="MDO6416847.1"/>
    </source>
</evidence>
<dbReference type="PANTHER" id="PTHR44051:SF8">
    <property type="entry name" value="GLUTATHIONE S-TRANSFERASE GSTA"/>
    <property type="match status" value="1"/>
</dbReference>
<dbReference type="SFLD" id="SFLDG00358">
    <property type="entry name" value="Main_(cytGST)"/>
    <property type="match status" value="1"/>
</dbReference>
<dbReference type="SFLD" id="SFLDS00019">
    <property type="entry name" value="Glutathione_Transferase_(cytos"/>
    <property type="match status" value="1"/>
</dbReference>
<dbReference type="SUPFAM" id="SSF52833">
    <property type="entry name" value="Thioredoxin-like"/>
    <property type="match status" value="1"/>
</dbReference>
<feature type="domain" description="GST N-terminal" evidence="1">
    <location>
        <begin position="1"/>
        <end position="80"/>
    </location>
</feature>
<dbReference type="Pfam" id="PF13417">
    <property type="entry name" value="GST_N_3"/>
    <property type="match status" value="1"/>
</dbReference>
<sequence>MLQVYGHPLSSYCWKVFVALRELGLDYELQQLDPDHPEIGAEFARRWPIAKMPLLVDGDLQFAESSVIVEYADLLAGGGRLIPADPVAALHVRFLDRMFDQYVMAPMQAFTVDFLRPAGAKDPYGIAQARALLDKAYAWLETNLPTTGWAAGERPTLADCAAAPSLYYADKVHPLAGRFPALETYLARLIAWPAFAGVVADAQPYWHMFPFADGPPPD</sequence>
<dbReference type="InterPro" id="IPR004045">
    <property type="entry name" value="Glutathione_S-Trfase_N"/>
</dbReference>
<protein>
    <submittedName>
        <fullName evidence="3">Glutathione S-transferase family protein</fullName>
    </submittedName>
</protein>
<dbReference type="EMBL" id="JAUOTP010000012">
    <property type="protein sequence ID" value="MDO6416847.1"/>
    <property type="molecule type" value="Genomic_DNA"/>
</dbReference>
<name>A0ABT8YFL8_9SPHN</name>
<organism evidence="3 4">
    <name type="scientific">Sphingomonas natans</name>
    <dbReference type="NCBI Taxonomy" id="3063330"/>
    <lineage>
        <taxon>Bacteria</taxon>
        <taxon>Pseudomonadati</taxon>
        <taxon>Pseudomonadota</taxon>
        <taxon>Alphaproteobacteria</taxon>
        <taxon>Sphingomonadales</taxon>
        <taxon>Sphingomonadaceae</taxon>
        <taxon>Sphingomonas</taxon>
    </lineage>
</organism>
<comment type="caution">
    <text evidence="3">The sequence shown here is derived from an EMBL/GenBank/DDBJ whole genome shotgun (WGS) entry which is preliminary data.</text>
</comment>
<dbReference type="Pfam" id="PF13410">
    <property type="entry name" value="GST_C_2"/>
    <property type="match status" value="1"/>
</dbReference>
<dbReference type="InterPro" id="IPR036249">
    <property type="entry name" value="Thioredoxin-like_sf"/>
</dbReference>
<reference evidence="3" key="1">
    <citation type="submission" date="2023-07" db="EMBL/GenBank/DDBJ databases">
        <authorList>
            <person name="Kim M."/>
        </authorList>
    </citation>
    <scope>NUCLEOTIDE SEQUENCE</scope>
    <source>
        <strain evidence="3">BIUV-7</strain>
    </source>
</reference>
<keyword evidence="4" id="KW-1185">Reference proteome</keyword>
<evidence type="ECO:0000259" key="1">
    <source>
        <dbReference type="PROSITE" id="PS50404"/>
    </source>
</evidence>
<dbReference type="InterPro" id="IPR040079">
    <property type="entry name" value="Glutathione_S-Trfase"/>
</dbReference>
<dbReference type="Proteomes" id="UP001169764">
    <property type="component" value="Unassembled WGS sequence"/>
</dbReference>
<dbReference type="CDD" id="cd00570">
    <property type="entry name" value="GST_N_family"/>
    <property type="match status" value="1"/>
</dbReference>
<dbReference type="InterPro" id="IPR036282">
    <property type="entry name" value="Glutathione-S-Trfase_C_sf"/>
</dbReference>
<dbReference type="PANTHER" id="PTHR44051">
    <property type="entry name" value="GLUTATHIONE S-TRANSFERASE-RELATED"/>
    <property type="match status" value="1"/>
</dbReference>
<gene>
    <name evidence="3" type="ORF">Q4F19_20860</name>
</gene>
<evidence type="ECO:0000313" key="4">
    <source>
        <dbReference type="Proteomes" id="UP001169764"/>
    </source>
</evidence>
<dbReference type="PROSITE" id="PS50405">
    <property type="entry name" value="GST_CTER"/>
    <property type="match status" value="1"/>
</dbReference>
<dbReference type="RefSeq" id="WP_303546734.1">
    <property type="nucleotide sequence ID" value="NZ_JAUOTP010000012.1"/>
</dbReference>
<feature type="domain" description="GST C-terminal" evidence="2">
    <location>
        <begin position="85"/>
        <end position="208"/>
    </location>
</feature>
<dbReference type="Gene3D" id="3.40.30.10">
    <property type="entry name" value="Glutaredoxin"/>
    <property type="match status" value="1"/>
</dbReference>
<evidence type="ECO:0000259" key="2">
    <source>
        <dbReference type="PROSITE" id="PS50405"/>
    </source>
</evidence>
<accession>A0ABT8YFL8</accession>
<dbReference type="InterPro" id="IPR010987">
    <property type="entry name" value="Glutathione-S-Trfase_C-like"/>
</dbReference>
<dbReference type="CDD" id="cd00299">
    <property type="entry name" value="GST_C_family"/>
    <property type="match status" value="1"/>
</dbReference>
<dbReference type="SUPFAM" id="SSF47616">
    <property type="entry name" value="GST C-terminal domain-like"/>
    <property type="match status" value="1"/>
</dbReference>
<proteinExistence type="predicted"/>
<dbReference type="PROSITE" id="PS50404">
    <property type="entry name" value="GST_NTER"/>
    <property type="match status" value="1"/>
</dbReference>